<dbReference type="Pfam" id="PF00121">
    <property type="entry name" value="TIM"/>
    <property type="match status" value="1"/>
</dbReference>
<reference evidence="5" key="1">
    <citation type="submission" date="2017-09" db="EMBL/GenBank/DDBJ databases">
        <title>Depth-based differentiation of microbial function through sediment-hosted aquifers and enrichment of novel symbionts in the deep terrestrial subsurface.</title>
        <authorList>
            <person name="Probst A.J."/>
            <person name="Ladd B."/>
            <person name="Jarett J.K."/>
            <person name="Geller-Mcgrath D.E."/>
            <person name="Sieber C.M.K."/>
            <person name="Emerson J.B."/>
            <person name="Anantharaman K."/>
            <person name="Thomas B.C."/>
            <person name="Malmstrom R."/>
            <person name="Stieglmeier M."/>
            <person name="Klingl A."/>
            <person name="Woyke T."/>
            <person name="Ryan C.M."/>
            <person name="Banfield J.F."/>
        </authorList>
    </citation>
    <scope>NUCLEOTIDE SEQUENCE [LARGE SCALE GENOMIC DNA]</scope>
</reference>
<dbReference type="GO" id="GO:0006094">
    <property type="term" value="P:gluconeogenesis"/>
    <property type="evidence" value="ECO:0007669"/>
    <property type="project" value="UniProtKB-UniPathway"/>
</dbReference>
<dbReference type="Gene3D" id="3.20.20.70">
    <property type="entry name" value="Aldolase class I"/>
    <property type="match status" value="1"/>
</dbReference>
<dbReference type="GO" id="GO:0046166">
    <property type="term" value="P:glyceraldehyde-3-phosphate biosynthetic process"/>
    <property type="evidence" value="ECO:0007669"/>
    <property type="project" value="TreeGrafter"/>
</dbReference>
<comment type="subcellular location">
    <subcellularLocation>
        <location evidence="3">Cytoplasm</location>
    </subcellularLocation>
</comment>
<dbReference type="UniPathway" id="UPA00138"/>
<comment type="catalytic activity">
    <reaction evidence="3">
        <text>D-glyceraldehyde 3-phosphate = dihydroxyacetone phosphate</text>
        <dbReference type="Rhea" id="RHEA:18585"/>
        <dbReference type="ChEBI" id="CHEBI:57642"/>
        <dbReference type="ChEBI" id="CHEBI:59776"/>
        <dbReference type="EC" id="5.3.1.1"/>
    </reaction>
</comment>
<keyword evidence="3" id="KW-0963">Cytoplasm</keyword>
<dbReference type="AlphaFoldDB" id="A0A2M7XHW0"/>
<keyword evidence="3" id="KW-0312">Gluconeogenesis</keyword>
<dbReference type="InterPro" id="IPR013785">
    <property type="entry name" value="Aldolase_TIM"/>
</dbReference>
<dbReference type="GO" id="GO:0019563">
    <property type="term" value="P:glycerol catabolic process"/>
    <property type="evidence" value="ECO:0007669"/>
    <property type="project" value="TreeGrafter"/>
</dbReference>
<comment type="subunit">
    <text evidence="3">Homodimer.</text>
</comment>
<proteinExistence type="inferred from homology"/>
<feature type="non-terminal residue" evidence="4">
    <location>
        <position position="116"/>
    </location>
</feature>
<evidence type="ECO:0000256" key="2">
    <source>
        <dbReference type="ARBA" id="ARBA00023235"/>
    </source>
</evidence>
<comment type="caution">
    <text evidence="4">The sequence shown here is derived from an EMBL/GenBank/DDBJ whole genome shotgun (WGS) entry which is preliminary data.</text>
</comment>
<evidence type="ECO:0000313" key="5">
    <source>
        <dbReference type="Proteomes" id="UP000229749"/>
    </source>
</evidence>
<accession>A0A2M7XHW0</accession>
<protein>
    <recommendedName>
        <fullName evidence="3">Triosephosphate isomerase</fullName>
        <ecNumber evidence="3">5.3.1.1</ecNumber>
    </recommendedName>
</protein>
<name>A0A2M7XHW0_9BACT</name>
<dbReference type="GO" id="GO:0005829">
    <property type="term" value="C:cytosol"/>
    <property type="evidence" value="ECO:0007669"/>
    <property type="project" value="TreeGrafter"/>
</dbReference>
<dbReference type="PANTHER" id="PTHR21139:SF42">
    <property type="entry name" value="TRIOSEPHOSPHATE ISOMERASE"/>
    <property type="match status" value="1"/>
</dbReference>
<evidence type="ECO:0000256" key="3">
    <source>
        <dbReference type="RuleBase" id="RU363013"/>
    </source>
</evidence>
<dbReference type="GO" id="GO:0006096">
    <property type="term" value="P:glycolytic process"/>
    <property type="evidence" value="ECO:0007669"/>
    <property type="project" value="UniProtKB-UniPathway"/>
</dbReference>
<gene>
    <name evidence="4" type="primary">tpiA</name>
    <name evidence="4" type="ORF">CO172_01400</name>
</gene>
<dbReference type="EC" id="5.3.1.1" evidence="3"/>
<evidence type="ECO:0000256" key="1">
    <source>
        <dbReference type="ARBA" id="ARBA00007422"/>
    </source>
</evidence>
<dbReference type="SUPFAM" id="SSF51351">
    <property type="entry name" value="Triosephosphate isomerase (TIM)"/>
    <property type="match status" value="1"/>
</dbReference>
<dbReference type="CDD" id="cd00311">
    <property type="entry name" value="TIM"/>
    <property type="match status" value="1"/>
</dbReference>
<dbReference type="InterPro" id="IPR035990">
    <property type="entry name" value="TIM_sf"/>
</dbReference>
<organism evidence="4 5">
    <name type="scientific">Candidatus Uhrbacteria bacterium CG_4_9_14_3_um_filter_36_7</name>
    <dbReference type="NCBI Taxonomy" id="1975033"/>
    <lineage>
        <taxon>Bacteria</taxon>
        <taxon>Candidatus Uhriibacteriota</taxon>
    </lineage>
</organism>
<dbReference type="InterPro" id="IPR000652">
    <property type="entry name" value="Triosephosphate_isomerase"/>
</dbReference>
<keyword evidence="2 3" id="KW-0413">Isomerase</keyword>
<evidence type="ECO:0000313" key="4">
    <source>
        <dbReference type="EMBL" id="PJA47435.1"/>
    </source>
</evidence>
<comment type="similarity">
    <text evidence="1 3">Belongs to the triosephosphate isomerase family.</text>
</comment>
<dbReference type="PANTHER" id="PTHR21139">
    <property type="entry name" value="TRIOSEPHOSPHATE ISOMERASE"/>
    <property type="match status" value="1"/>
</dbReference>
<comment type="pathway">
    <text evidence="3">Carbohydrate biosynthesis; gluconeogenesis.</text>
</comment>
<dbReference type="PROSITE" id="PS51440">
    <property type="entry name" value="TIM_2"/>
    <property type="match status" value="1"/>
</dbReference>
<dbReference type="UniPathway" id="UPA00109">
    <property type="reaction ID" value="UER00189"/>
</dbReference>
<sequence length="116" mass="13158">MYLDPRQSVQITQSILSFLKNHTDSFSKLIICPSFISLQEIGGIIGLGRSNKIQLGGQDVFWQENGAYTGEISAKMLRNTRCRYVIIGHSERRSLGETDQMIQKKMQAAWKARLIP</sequence>
<dbReference type="GO" id="GO:0004807">
    <property type="term" value="F:triose-phosphate isomerase activity"/>
    <property type="evidence" value="ECO:0007669"/>
    <property type="project" value="UniProtKB-EC"/>
</dbReference>
<keyword evidence="3" id="KW-0324">Glycolysis</keyword>
<comment type="pathway">
    <text evidence="3">Carbohydrate degradation; glycolysis; D-glyceraldehyde 3-phosphate from glycerone phosphate: step 1/1.</text>
</comment>
<dbReference type="EMBL" id="PFWS01000021">
    <property type="protein sequence ID" value="PJA47435.1"/>
    <property type="molecule type" value="Genomic_DNA"/>
</dbReference>
<dbReference type="Proteomes" id="UP000229749">
    <property type="component" value="Unassembled WGS sequence"/>
</dbReference>